<dbReference type="CDD" id="cd02000">
    <property type="entry name" value="TPP_E1_PDC_ADC_BCADC"/>
    <property type="match status" value="1"/>
</dbReference>
<dbReference type="Pfam" id="PF02779">
    <property type="entry name" value="Transket_pyr"/>
    <property type="match status" value="1"/>
</dbReference>
<dbReference type="InterPro" id="IPR005475">
    <property type="entry name" value="Transketolase-like_Pyr-bd"/>
</dbReference>
<dbReference type="FunFam" id="3.40.50.920:FF:000001">
    <property type="entry name" value="Pyruvate dehydrogenase E1 beta subunit"/>
    <property type="match status" value="1"/>
</dbReference>
<dbReference type="Pfam" id="PF00676">
    <property type="entry name" value="E1_dh"/>
    <property type="match status" value="1"/>
</dbReference>
<dbReference type="GO" id="GO:0016624">
    <property type="term" value="F:oxidoreductase activity, acting on the aldehyde or oxo group of donors, disulfide as acceptor"/>
    <property type="evidence" value="ECO:0007669"/>
    <property type="project" value="InterPro"/>
</dbReference>
<dbReference type="PANTHER" id="PTHR43257">
    <property type="entry name" value="PYRUVATE DEHYDROGENASE E1 COMPONENT BETA SUBUNIT"/>
    <property type="match status" value="1"/>
</dbReference>
<dbReference type="CDD" id="cd07036">
    <property type="entry name" value="TPP_PYR_E1-PDHc-beta_like"/>
    <property type="match status" value="1"/>
</dbReference>
<dbReference type="NCBIfam" id="NF006667">
    <property type="entry name" value="PRK09212.1"/>
    <property type="match status" value="1"/>
</dbReference>
<keyword evidence="2" id="KW-0560">Oxidoreductase</keyword>
<evidence type="ECO:0000313" key="6">
    <source>
        <dbReference type="Proteomes" id="UP000316674"/>
    </source>
</evidence>
<protein>
    <submittedName>
        <fullName evidence="5">Pyruvate dehydrogenase</fullName>
    </submittedName>
</protein>
<dbReference type="FunFam" id="3.40.50.970:FF:000001">
    <property type="entry name" value="Pyruvate dehydrogenase E1 beta subunit"/>
    <property type="match status" value="1"/>
</dbReference>
<dbReference type="InterPro" id="IPR029061">
    <property type="entry name" value="THDP-binding"/>
</dbReference>
<evidence type="ECO:0000313" key="5">
    <source>
        <dbReference type="EMBL" id="TEU03727.1"/>
    </source>
</evidence>
<dbReference type="InterPro" id="IPR009014">
    <property type="entry name" value="Transketo_C/PFOR_II"/>
</dbReference>
<dbReference type="PANTHER" id="PTHR43257:SF2">
    <property type="entry name" value="PYRUVATE DEHYDROGENASE E1 COMPONENT SUBUNIT BETA"/>
    <property type="match status" value="1"/>
</dbReference>
<keyword evidence="5" id="KW-0670">Pyruvate</keyword>
<gene>
    <name evidence="5" type="ORF">E3I16_00470</name>
</gene>
<dbReference type="AlphaFoldDB" id="A0A523ZIV4"/>
<dbReference type="SMART" id="SM00861">
    <property type="entry name" value="Transket_pyr"/>
    <property type="match status" value="1"/>
</dbReference>
<reference evidence="5 6" key="1">
    <citation type="submission" date="2019-03" db="EMBL/GenBank/DDBJ databases">
        <title>Metabolic potential of uncultured bacteria and archaea associated with petroleum seepage in deep-sea sediments.</title>
        <authorList>
            <person name="Dong X."/>
            <person name="Hubert C."/>
        </authorList>
    </citation>
    <scope>NUCLEOTIDE SEQUENCE [LARGE SCALE GENOMIC DNA]</scope>
    <source>
        <strain evidence="5">E26_bin6</strain>
    </source>
</reference>
<dbReference type="Pfam" id="PF02780">
    <property type="entry name" value="Transketolase_C"/>
    <property type="match status" value="1"/>
</dbReference>
<comment type="caution">
    <text evidence="5">The sequence shown here is derived from an EMBL/GenBank/DDBJ whole genome shotgun (WGS) entry which is preliminary data.</text>
</comment>
<evidence type="ECO:0000256" key="3">
    <source>
        <dbReference type="ARBA" id="ARBA00023052"/>
    </source>
</evidence>
<feature type="domain" description="Transketolase-like pyrimidine-binding" evidence="4">
    <location>
        <begin position="460"/>
        <end position="635"/>
    </location>
</feature>
<evidence type="ECO:0000256" key="1">
    <source>
        <dbReference type="ARBA" id="ARBA00001964"/>
    </source>
</evidence>
<proteinExistence type="predicted"/>
<organism evidence="5 6">
    <name type="scientific">Aerophobetes bacterium</name>
    <dbReference type="NCBI Taxonomy" id="2030807"/>
    <lineage>
        <taxon>Bacteria</taxon>
        <taxon>Candidatus Aerophobota</taxon>
    </lineage>
</organism>
<comment type="cofactor">
    <cofactor evidence="1">
        <name>thiamine diphosphate</name>
        <dbReference type="ChEBI" id="CHEBI:58937"/>
    </cofactor>
</comment>
<evidence type="ECO:0000259" key="4">
    <source>
        <dbReference type="SMART" id="SM00861"/>
    </source>
</evidence>
<evidence type="ECO:0000256" key="2">
    <source>
        <dbReference type="ARBA" id="ARBA00023002"/>
    </source>
</evidence>
<dbReference type="Gene3D" id="3.40.50.920">
    <property type="match status" value="1"/>
</dbReference>
<dbReference type="SUPFAM" id="SSF52922">
    <property type="entry name" value="TK C-terminal domain-like"/>
    <property type="match status" value="1"/>
</dbReference>
<sequence length="786" mass="87072">MVREITIAPDFRPGFVEVGGKIPKFQYQKTLKQELKEGNLTKEMCLDFLKCMLLIRNLEEMIRELNENKGRYGPVKYLYSGASHISIGQEAIPTGAMAAISVSDYITSSHRGHGDGLAKGYFALKEMRDTDLAKLIKSKEKISRYLEISVNNKNHEELLEGALRIYLYRIIAELFGKEEGCCKGRGGGMHIADFSKGHLGANAIVGGSLAMAVGAAIASRNLQDKKVVICLAGDGAFNNGIAHEAMNMATMAQFTNGLMSKEFGVPAIFAIINNQYGMTGQQRGEVTGIDFLAERGFGYNKEGMHAEIVNGMDVLAVMDATKRAVKRARDGKGPMLLEFWCSRYKGHSLSDRLDKKEDETYRTMKELEAWQEIDPVRTFSHKLIKEGLISEKDSAHLEKQARQRNEDMALKAMDSPSPDPKNIYFGLFSNTNSNEVPPQFRNAPILEKPEFLQRDPDMEITCREAINEALFEEMRRDKRVLLWGEDIADYGGAFNATRGLMEIMGRERVFNTAISESAIIGAGMGAALRGMRPVVEIMYIDFILQAMDQLANQAAKWKYMSGGQPTIPLTIRTTIGGGKGYAGQHAQSLEAILAHFPGLKIALPSHAYDAKGMLKAAIRDDNPVIVIEHQNLYRHPFGKSVVPKEEYVVPLGKAKIRRQLDESKSGVTIISWSYMVSLALQAAEQLSKEGIETEVIDLRTLYPLDIETLVKSVQKTGKVVIVHQAVRFMGFGAEVAAQLQEKAFDYLDSPVLRVAAPDVPPPAAPVLEKAFLPGQEEIIEAVKKLT</sequence>
<name>A0A523ZIV4_UNCAE</name>
<dbReference type="InterPro" id="IPR001017">
    <property type="entry name" value="DH_E1"/>
</dbReference>
<dbReference type="EMBL" id="SOHY01000028">
    <property type="protein sequence ID" value="TEU03727.1"/>
    <property type="molecule type" value="Genomic_DNA"/>
</dbReference>
<dbReference type="Proteomes" id="UP000316674">
    <property type="component" value="Unassembled WGS sequence"/>
</dbReference>
<dbReference type="SUPFAM" id="SSF52518">
    <property type="entry name" value="Thiamin diphosphate-binding fold (THDP-binding)"/>
    <property type="match status" value="2"/>
</dbReference>
<accession>A0A523ZIV4</accession>
<dbReference type="InterPro" id="IPR033248">
    <property type="entry name" value="Transketolase_C"/>
</dbReference>
<dbReference type="Gene3D" id="3.40.50.970">
    <property type="match status" value="2"/>
</dbReference>
<keyword evidence="3" id="KW-0786">Thiamine pyrophosphate</keyword>